<comment type="caution">
    <text evidence="2">The sequence shown here is derived from an EMBL/GenBank/DDBJ whole genome shotgun (WGS) entry which is preliminary data.</text>
</comment>
<dbReference type="EMBL" id="JAZHXJ010001787">
    <property type="protein sequence ID" value="KAL1843821.1"/>
    <property type="molecule type" value="Genomic_DNA"/>
</dbReference>
<feature type="region of interest" description="Disordered" evidence="1">
    <location>
        <begin position="67"/>
        <end position="101"/>
    </location>
</feature>
<evidence type="ECO:0000313" key="3">
    <source>
        <dbReference type="Proteomes" id="UP001586593"/>
    </source>
</evidence>
<dbReference type="Proteomes" id="UP001586593">
    <property type="component" value="Unassembled WGS sequence"/>
</dbReference>
<sequence length="226" mass="24690">MEGRNRRRRVTKSELTPPFACSFYVISRPGPGFELLNQGRCPQKTARNLIPGAASSWTHGYSHLRLRPTARRGPGGLGNTMRDVGKKPFQGESSSDTTIRSYSSPIHPPVEISVLLPHTLATHTLKHTYRPIFFPTTTQHQARWPSTARKCKSLCLVQRLPRTIARRPDGQMAYSIPASVAGLVRMRNVVGLAVASVSAMPSTGPGCGGPTQRVLTESVAEIDVLL</sequence>
<keyword evidence="3" id="KW-1185">Reference proteome</keyword>
<proteinExistence type="predicted"/>
<gene>
    <name evidence="2" type="ORF">VTK73DRAFT_2714</name>
</gene>
<organism evidence="2 3">
    <name type="scientific">Phialemonium thermophilum</name>
    <dbReference type="NCBI Taxonomy" id="223376"/>
    <lineage>
        <taxon>Eukaryota</taxon>
        <taxon>Fungi</taxon>
        <taxon>Dikarya</taxon>
        <taxon>Ascomycota</taxon>
        <taxon>Pezizomycotina</taxon>
        <taxon>Sordariomycetes</taxon>
        <taxon>Sordariomycetidae</taxon>
        <taxon>Cephalothecales</taxon>
        <taxon>Cephalothecaceae</taxon>
        <taxon>Phialemonium</taxon>
    </lineage>
</organism>
<name>A0ABR3VQL7_9PEZI</name>
<evidence type="ECO:0000313" key="2">
    <source>
        <dbReference type="EMBL" id="KAL1843821.1"/>
    </source>
</evidence>
<reference evidence="2 3" key="1">
    <citation type="journal article" date="2024" name="Commun. Biol.">
        <title>Comparative genomic analysis of thermophilic fungi reveals convergent evolutionary adaptations and gene losses.</title>
        <authorList>
            <person name="Steindorff A.S."/>
            <person name="Aguilar-Pontes M.V."/>
            <person name="Robinson A.J."/>
            <person name="Andreopoulos B."/>
            <person name="LaButti K."/>
            <person name="Kuo A."/>
            <person name="Mondo S."/>
            <person name="Riley R."/>
            <person name="Otillar R."/>
            <person name="Haridas S."/>
            <person name="Lipzen A."/>
            <person name="Grimwood J."/>
            <person name="Schmutz J."/>
            <person name="Clum A."/>
            <person name="Reid I.D."/>
            <person name="Moisan M.C."/>
            <person name="Butler G."/>
            <person name="Nguyen T.T.M."/>
            <person name="Dewar K."/>
            <person name="Conant G."/>
            <person name="Drula E."/>
            <person name="Henrissat B."/>
            <person name="Hansel C."/>
            <person name="Singer S."/>
            <person name="Hutchinson M.I."/>
            <person name="de Vries R.P."/>
            <person name="Natvig D.O."/>
            <person name="Powell A.J."/>
            <person name="Tsang A."/>
            <person name="Grigoriev I.V."/>
        </authorList>
    </citation>
    <scope>NUCLEOTIDE SEQUENCE [LARGE SCALE GENOMIC DNA]</scope>
    <source>
        <strain evidence="2 3">ATCC 24622</strain>
    </source>
</reference>
<protein>
    <submittedName>
        <fullName evidence="2">Uncharacterized protein</fullName>
    </submittedName>
</protein>
<evidence type="ECO:0000256" key="1">
    <source>
        <dbReference type="SAM" id="MobiDB-lite"/>
    </source>
</evidence>
<accession>A0ABR3VQL7</accession>